<dbReference type="EMBL" id="JAJITD010000007">
    <property type="protein sequence ID" value="MCC8394232.1"/>
    <property type="molecule type" value="Genomic_DNA"/>
</dbReference>
<gene>
    <name evidence="1" type="ORF">LJ656_16665</name>
</gene>
<proteinExistence type="predicted"/>
<sequence>MKISERFQLGKSQIELDFVDIDPDRDTPLYLSPHAFGYRSDAFSVEAHRTVESFFRFFLDLVRAGEMDQARALFEYLHEPNETCLGISSGNPNGRGVGSHQAQQIFDSIVQSRAVQTGVVEHLEDCRIFIHGIDKDKVSDMTTNIIRRNLVRYTQQQCFLHGIELRPNTATGPCWVRENSRWEEWHDDMLVIDDAPILLVPKGVVSYAKTFGLGKYHQHFVLNFLKQEQFQTNGPFVHRRQLRNGAEKVWVSKKELKEAVAPAEKDFVTGFTVRHRGVFTGFREWAARTDKSLSDDEIQPGLDLPTALAFLRQQLPAIPVGSDGATAYHRLVTGILEAIFYPKLISPSIEMEIHDGRKRIDILFDNAADNGIFHRLQQVHRLPCQYIAVECKNYGREVGNPEVDQLSGRFSPNRGQVGMLLCRSVEDMDRLIHRCRDTYTDNRGLIIPLTDEDLLQLLDEKIADETARPEDQLLGNRIRAVIVG</sequence>
<keyword evidence="2" id="KW-1185">Reference proteome</keyword>
<accession>A0ABS8JWF4</accession>
<evidence type="ECO:0008006" key="3">
    <source>
        <dbReference type="Google" id="ProtNLM"/>
    </source>
</evidence>
<reference evidence="1 2" key="1">
    <citation type="submission" date="2021-11" db="EMBL/GenBank/DDBJ databases">
        <authorList>
            <person name="Oh E.-T."/>
            <person name="Kim S.-B."/>
        </authorList>
    </citation>
    <scope>NUCLEOTIDE SEQUENCE [LARGE SCALE GENOMIC DNA]</scope>
    <source>
        <strain evidence="1 2">MMS20-SJTR3</strain>
    </source>
</reference>
<dbReference type="Proteomes" id="UP001431019">
    <property type="component" value="Unassembled WGS sequence"/>
</dbReference>
<comment type="caution">
    <text evidence="1">The sequence shown here is derived from an EMBL/GenBank/DDBJ whole genome shotgun (WGS) entry which is preliminary data.</text>
</comment>
<protein>
    <recommendedName>
        <fullName evidence="3">Restriction endonuclease</fullName>
    </recommendedName>
</protein>
<name>A0ABS8JWF4_9BURK</name>
<evidence type="ECO:0000313" key="1">
    <source>
        <dbReference type="EMBL" id="MCC8394232.1"/>
    </source>
</evidence>
<evidence type="ECO:0000313" key="2">
    <source>
        <dbReference type="Proteomes" id="UP001431019"/>
    </source>
</evidence>
<organism evidence="1 2">
    <name type="scientific">Paraburkholderia sejongensis</name>
    <dbReference type="NCBI Taxonomy" id="2886946"/>
    <lineage>
        <taxon>Bacteria</taxon>
        <taxon>Pseudomonadati</taxon>
        <taxon>Pseudomonadota</taxon>
        <taxon>Betaproteobacteria</taxon>
        <taxon>Burkholderiales</taxon>
        <taxon>Burkholderiaceae</taxon>
        <taxon>Paraburkholderia</taxon>
    </lineage>
</organism>
<dbReference type="RefSeq" id="WP_230510496.1">
    <property type="nucleotide sequence ID" value="NZ_JAJITD010000007.1"/>
</dbReference>